<dbReference type="Pfam" id="PF01402">
    <property type="entry name" value="RHH_1"/>
    <property type="match status" value="1"/>
</dbReference>
<feature type="domain" description="Ribbon-helix-helix protein CopG" evidence="1">
    <location>
        <begin position="3"/>
        <end position="42"/>
    </location>
</feature>
<evidence type="ECO:0000259" key="1">
    <source>
        <dbReference type="Pfam" id="PF01402"/>
    </source>
</evidence>
<dbReference type="SUPFAM" id="SSF47598">
    <property type="entry name" value="Ribbon-helix-helix"/>
    <property type="match status" value="1"/>
</dbReference>
<comment type="caution">
    <text evidence="2">The sequence shown here is derived from an EMBL/GenBank/DDBJ whole genome shotgun (WGS) entry which is preliminary data.</text>
</comment>
<dbReference type="EMBL" id="JZWS01000032">
    <property type="protein sequence ID" value="KJR78964.1"/>
    <property type="molecule type" value="Genomic_DNA"/>
</dbReference>
<dbReference type="InterPro" id="IPR010985">
    <property type="entry name" value="Ribbon_hlx_hlx"/>
</dbReference>
<name>A0A0F2LQ79_9CREN</name>
<sequence>MRVITFKAEEDLVTKLDLYAINRRISRSEIIREALKKYLEAE</sequence>
<organism evidence="2">
    <name type="scientific">Candidatus Aramenus sulfurataquae</name>
    <dbReference type="NCBI Taxonomy" id="1326980"/>
    <lineage>
        <taxon>Archaea</taxon>
        <taxon>Thermoproteota</taxon>
        <taxon>Thermoprotei</taxon>
        <taxon>Sulfolobales</taxon>
        <taxon>Sulfolobaceae</taxon>
        <taxon>Candidatus Aramenus</taxon>
    </lineage>
</organism>
<evidence type="ECO:0000313" key="3">
    <source>
        <dbReference type="EMBL" id="MCL7344933.1"/>
    </source>
</evidence>
<dbReference type="PATRIC" id="fig|1326980.8.peg.1395"/>
<dbReference type="Gene3D" id="1.10.1220.10">
    <property type="entry name" value="Met repressor-like"/>
    <property type="match status" value="1"/>
</dbReference>
<reference evidence="2" key="1">
    <citation type="submission" date="2015-03" db="EMBL/GenBank/DDBJ databases">
        <title>Metagenome Sequencing of an Archaeal-Dominated Microbial Community from a Hot Spring at the Los Azufres Geothermal Field, Mexico.</title>
        <authorList>
            <person name="Servin-Garciduenas L.E."/>
            <person name="Martinez-Romero E."/>
        </authorList>
    </citation>
    <scope>NUCLEOTIDE SEQUENCE [LARGE SCALE GENOMIC DNA]</scope>
    <source>
        <strain evidence="2">AZ1-454</strain>
    </source>
</reference>
<dbReference type="InterPro" id="IPR013321">
    <property type="entry name" value="Arc_rbn_hlx_hlx"/>
</dbReference>
<reference evidence="3" key="2">
    <citation type="submission" date="2022-05" db="EMBL/GenBank/DDBJ databases">
        <title>Metagenome Sequencing of an Archaeal-Dominated Microbial Community from a Hot Spring at the Los Azufres Geothermal Field, Mexico.</title>
        <authorList>
            <person name="Marin-Paredes R."/>
            <person name="Martinez-Romero E."/>
            <person name="Servin-Garciduenas L.E."/>
        </authorList>
    </citation>
    <scope>NUCLEOTIDE SEQUENCE</scope>
    <source>
        <strain evidence="3">AZ1-454</strain>
    </source>
</reference>
<evidence type="ECO:0000313" key="2">
    <source>
        <dbReference type="EMBL" id="KJR78964.1"/>
    </source>
</evidence>
<accession>A0A0F2LQ79</accession>
<dbReference type="GO" id="GO:0006355">
    <property type="term" value="P:regulation of DNA-templated transcription"/>
    <property type="evidence" value="ECO:0007669"/>
    <property type="project" value="InterPro"/>
</dbReference>
<proteinExistence type="predicted"/>
<gene>
    <name evidence="3" type="ORF">TQ35_010230</name>
    <name evidence="2" type="ORF">TQ35_04425</name>
</gene>
<dbReference type="InterPro" id="IPR002145">
    <property type="entry name" value="CopG"/>
</dbReference>
<dbReference type="EMBL" id="JZWS02000078">
    <property type="protein sequence ID" value="MCL7344933.1"/>
    <property type="molecule type" value="Genomic_DNA"/>
</dbReference>
<protein>
    <submittedName>
        <fullName evidence="2">CopG family transcriptional regulator</fullName>
    </submittedName>
    <submittedName>
        <fullName evidence="3">Ribbon-helix-helix protein, CopG family</fullName>
    </submittedName>
</protein>
<dbReference type="AlphaFoldDB" id="A0A0F2LQ79"/>